<protein>
    <submittedName>
        <fullName evidence="1">DUF5007 domain-containing protein</fullName>
    </submittedName>
</protein>
<dbReference type="AlphaFoldDB" id="A0A365XZ17"/>
<reference evidence="1 2" key="1">
    <citation type="submission" date="2018-05" db="EMBL/GenBank/DDBJ databases">
        <title>Chitinophaga sp. K3CV102501T nov., isolated from isolated from a monsoon evergreen broad-leaved forest soil.</title>
        <authorList>
            <person name="Lv Y."/>
        </authorList>
    </citation>
    <scope>NUCLEOTIDE SEQUENCE [LARGE SCALE GENOMIC DNA]</scope>
    <source>
        <strain evidence="1 2">GDMCC 1.1325</strain>
    </source>
</reference>
<organism evidence="1 2">
    <name type="scientific">Chitinophaga flava</name>
    <dbReference type="NCBI Taxonomy" id="2259036"/>
    <lineage>
        <taxon>Bacteria</taxon>
        <taxon>Pseudomonadati</taxon>
        <taxon>Bacteroidota</taxon>
        <taxon>Chitinophagia</taxon>
        <taxon>Chitinophagales</taxon>
        <taxon>Chitinophagaceae</taxon>
        <taxon>Chitinophaga</taxon>
    </lineage>
</organism>
<gene>
    <name evidence="1" type="ORF">DF182_03110</name>
</gene>
<sequence>MKSLHHIYEKGLLVLLVIAAFMSCKKVIPGYISDQIRYVDDTFRVPKGTYYTADSRSFQGDGTSYPLNVKLVDIRDLATGQSVKAFTDSQEILVFTKLFDPNKDTTVEQLNAIRTKQRVPPLQIVEKSGQLIVNNGSINIPNGNYTFDISVSNERGSKVFRNISVLQLYLVEFQDISKGCAWFKNNTTTSGDIGSPGVTYRKLSNDGFRVILKITDKNGTPFNPKTGELIRRGDRPVFESYSRFHPVQYTDTTMICDFEVTPFPLMEVPGYGYLMYYRIPSDFVQIDPGVAPTPDPIYSVNPRFSFRLLVPGTYEVTVQVPKVTRKGS</sequence>
<dbReference type="PROSITE" id="PS51257">
    <property type="entry name" value="PROKAR_LIPOPROTEIN"/>
    <property type="match status" value="1"/>
</dbReference>
<evidence type="ECO:0000313" key="1">
    <source>
        <dbReference type="EMBL" id="RBL91619.1"/>
    </source>
</evidence>
<comment type="caution">
    <text evidence="1">The sequence shown here is derived from an EMBL/GenBank/DDBJ whole genome shotgun (WGS) entry which is preliminary data.</text>
</comment>
<dbReference type="EMBL" id="QFFJ01000001">
    <property type="protein sequence ID" value="RBL91619.1"/>
    <property type="molecule type" value="Genomic_DNA"/>
</dbReference>
<accession>A0A365XZ17</accession>
<proteinExistence type="predicted"/>
<dbReference type="RefSeq" id="WP_113614217.1">
    <property type="nucleotide sequence ID" value="NZ_QFFJ01000001.1"/>
</dbReference>
<name>A0A365XZ17_9BACT</name>
<dbReference type="Proteomes" id="UP000253410">
    <property type="component" value="Unassembled WGS sequence"/>
</dbReference>
<dbReference type="OrthoDB" id="628330at2"/>
<evidence type="ECO:0000313" key="2">
    <source>
        <dbReference type="Proteomes" id="UP000253410"/>
    </source>
</evidence>
<keyword evidence="2" id="KW-1185">Reference proteome</keyword>